<reference evidence="8 9" key="1">
    <citation type="journal article" date="2018" name="Int. J. Syst. Evol. Microbiol.">
        <title>Zhouia spongiae sp. nov., isolated from a marine sponge.</title>
        <authorList>
            <person name="Zhuang L."/>
            <person name="Lin B."/>
            <person name="Qin F."/>
            <person name="Luo L."/>
        </authorList>
    </citation>
    <scope>NUCLEOTIDE SEQUENCE [LARGE SCALE GENOMIC DNA]</scope>
    <source>
        <strain evidence="8 9">HN-Y44</strain>
    </source>
</reference>
<dbReference type="CDD" id="cd08977">
    <property type="entry name" value="SusD"/>
    <property type="match status" value="1"/>
</dbReference>
<comment type="subcellular location">
    <subcellularLocation>
        <location evidence="1">Cell outer membrane</location>
    </subcellularLocation>
</comment>
<evidence type="ECO:0000256" key="2">
    <source>
        <dbReference type="ARBA" id="ARBA00006275"/>
    </source>
</evidence>
<evidence type="ECO:0000256" key="4">
    <source>
        <dbReference type="ARBA" id="ARBA00023136"/>
    </source>
</evidence>
<dbReference type="Pfam" id="PF07980">
    <property type="entry name" value="SusD_RagB"/>
    <property type="match status" value="1"/>
</dbReference>
<name>A0ABY3YM28_9FLAO</name>
<feature type="domain" description="SusD-like N-terminal" evidence="7">
    <location>
        <begin position="90"/>
        <end position="233"/>
    </location>
</feature>
<evidence type="ECO:0000259" key="7">
    <source>
        <dbReference type="Pfam" id="PF14322"/>
    </source>
</evidence>
<evidence type="ECO:0000256" key="5">
    <source>
        <dbReference type="ARBA" id="ARBA00023237"/>
    </source>
</evidence>
<evidence type="ECO:0000313" key="9">
    <source>
        <dbReference type="Proteomes" id="UP000829476"/>
    </source>
</evidence>
<dbReference type="PROSITE" id="PS51257">
    <property type="entry name" value="PROKAR_LIPOPROTEIN"/>
    <property type="match status" value="1"/>
</dbReference>
<dbReference type="Pfam" id="PF14322">
    <property type="entry name" value="SusD-like_3"/>
    <property type="match status" value="1"/>
</dbReference>
<dbReference type="RefSeq" id="WP_242937159.1">
    <property type="nucleotide sequence ID" value="NZ_CP094326.1"/>
</dbReference>
<evidence type="ECO:0000259" key="6">
    <source>
        <dbReference type="Pfam" id="PF07980"/>
    </source>
</evidence>
<feature type="domain" description="RagB/SusD" evidence="6">
    <location>
        <begin position="353"/>
        <end position="434"/>
    </location>
</feature>
<dbReference type="EMBL" id="CP094326">
    <property type="protein sequence ID" value="UNY98753.1"/>
    <property type="molecule type" value="Genomic_DNA"/>
</dbReference>
<dbReference type="Gene3D" id="1.25.40.390">
    <property type="match status" value="1"/>
</dbReference>
<keyword evidence="5" id="KW-0998">Cell outer membrane</keyword>
<dbReference type="InterPro" id="IPR011990">
    <property type="entry name" value="TPR-like_helical_dom_sf"/>
</dbReference>
<accession>A0ABY3YM28</accession>
<evidence type="ECO:0000256" key="1">
    <source>
        <dbReference type="ARBA" id="ARBA00004442"/>
    </source>
</evidence>
<gene>
    <name evidence="8" type="ORF">MQE36_16955</name>
</gene>
<keyword evidence="4" id="KW-0472">Membrane</keyword>
<sequence length="471" mass="52807">MKKIYSKILLAGLLTGGLVSCDKELDLAPTDVLIEKTVFSDVATAESALADVYFKLALASVGPTHIIADASLGHVGLKEGNSYSNYYSGDLIATDFNVEGIWTKYYEAINVANVFIDKVPEFATYNEDIQKQHMAEARFNRAYAYHMLLSYYGHGALTGNMEGLGLPLQLEPYNGYNEEDQLARSSNDEVYGQIISDLELAIQDLPEIYSDKLTTRVRATKNTARALLSRVYLYMRDYQKSLDMSNRVLASSEYKLDADLLNLFPLNTAGTSSEFSDEVIFGFPFSGNGGNHQFGLHGIYYYNKYQWADAGFISSMDENDKRRTELIYEGNPAITDPVTRLEETTFKFNNPDGRDDIIVIRLAEIMLNKAEALVQINGVNAASVSLLNEIKTRSGLPEVNESDFASKEALLNEIYHERYLETVFEGRARFDFIRTGRPLKDPNLTEDQKTFPIPLREIDLSGGILEQNPGY</sequence>
<protein>
    <submittedName>
        <fullName evidence="8">RagB/SusD family nutrient uptake outer membrane protein</fullName>
    </submittedName>
</protein>
<keyword evidence="9" id="KW-1185">Reference proteome</keyword>
<dbReference type="Proteomes" id="UP000829476">
    <property type="component" value="Chromosome"/>
</dbReference>
<proteinExistence type="inferred from homology"/>
<evidence type="ECO:0000313" key="8">
    <source>
        <dbReference type="EMBL" id="UNY98753.1"/>
    </source>
</evidence>
<comment type="similarity">
    <text evidence="2">Belongs to the SusD family.</text>
</comment>
<evidence type="ECO:0000256" key="3">
    <source>
        <dbReference type="ARBA" id="ARBA00022729"/>
    </source>
</evidence>
<dbReference type="InterPro" id="IPR033985">
    <property type="entry name" value="SusD-like_N"/>
</dbReference>
<keyword evidence="3" id="KW-0732">Signal</keyword>
<dbReference type="SUPFAM" id="SSF48452">
    <property type="entry name" value="TPR-like"/>
    <property type="match status" value="1"/>
</dbReference>
<organism evidence="8 9">
    <name type="scientific">Zhouia spongiae</name>
    <dbReference type="NCBI Taxonomy" id="2202721"/>
    <lineage>
        <taxon>Bacteria</taxon>
        <taxon>Pseudomonadati</taxon>
        <taxon>Bacteroidota</taxon>
        <taxon>Flavobacteriia</taxon>
        <taxon>Flavobacteriales</taxon>
        <taxon>Flavobacteriaceae</taxon>
        <taxon>Zhouia</taxon>
    </lineage>
</organism>
<dbReference type="InterPro" id="IPR012944">
    <property type="entry name" value="SusD_RagB_dom"/>
</dbReference>